<dbReference type="OrthoDB" id="4752at10239"/>
<proteinExistence type="inferred from homology"/>
<keyword evidence="18" id="KW-1185">Reference proteome</keyword>
<keyword evidence="11" id="KW-0325">Glycoprotein</keyword>
<evidence type="ECO:0000256" key="9">
    <source>
        <dbReference type="ARBA" id="ARBA00023145"/>
    </source>
</evidence>
<keyword evidence="14" id="KW-1133">Transmembrane helix</keyword>
<keyword evidence="5" id="KW-0645">Protease</keyword>
<evidence type="ECO:0000256" key="3">
    <source>
        <dbReference type="ARBA" id="ARBA00012484"/>
    </source>
</evidence>
<dbReference type="InterPro" id="IPR038765">
    <property type="entry name" value="Papain-like_cys_pep_sf"/>
</dbReference>
<evidence type="ECO:0000256" key="6">
    <source>
        <dbReference type="ARBA" id="ARBA00022729"/>
    </source>
</evidence>
<evidence type="ECO:0000313" key="17">
    <source>
        <dbReference type="EMBL" id="AIZ48579.1"/>
    </source>
</evidence>
<comment type="catalytic activity">
    <reaction evidence="1">
        <text>Endopeptidase of broad specificity, hydrolyzing substrates of both cathepsin L and cathepsin B.</text>
        <dbReference type="EC" id="3.4.22.50"/>
    </reaction>
</comment>
<dbReference type="EC" id="3.4.22.50" evidence="3"/>
<evidence type="ECO:0000256" key="4">
    <source>
        <dbReference type="ARBA" id="ARBA00018042"/>
    </source>
</evidence>
<keyword evidence="8" id="KW-0788">Thiol protease</keyword>
<organism evidence="17 18">
    <name type="scientific">Agrotis segetum nucleopolyhedrovirus B</name>
    <dbReference type="NCBI Taxonomy" id="1580580"/>
    <lineage>
        <taxon>Viruses</taxon>
        <taxon>Viruses incertae sedis</taxon>
        <taxon>Naldaviricetes</taxon>
        <taxon>Lefavirales</taxon>
        <taxon>Baculoviridae</taxon>
        <taxon>Alphabaculovirus</taxon>
        <taxon>Alphabaculovirus alteragsegetum</taxon>
    </lineage>
</organism>
<evidence type="ECO:0000256" key="12">
    <source>
        <dbReference type="ARBA" id="ARBA00031337"/>
    </source>
</evidence>
<evidence type="ECO:0000259" key="15">
    <source>
        <dbReference type="SMART" id="SM00645"/>
    </source>
</evidence>
<comment type="similarity">
    <text evidence="2">Belongs to the peptidase C1 family.</text>
</comment>
<dbReference type="RefSeq" id="YP_009112582.1">
    <property type="nucleotide sequence ID" value="NC_025960.1"/>
</dbReference>
<dbReference type="InterPro" id="IPR039417">
    <property type="entry name" value="Peptidase_C1A_papain-like"/>
</dbReference>
<evidence type="ECO:0000256" key="5">
    <source>
        <dbReference type="ARBA" id="ARBA00022670"/>
    </source>
</evidence>
<accession>A0A0A7KR14</accession>
<dbReference type="InterPro" id="IPR000668">
    <property type="entry name" value="Peptidase_C1A_C"/>
</dbReference>
<protein>
    <recommendedName>
        <fullName evidence="4">Viral cathepsin</fullName>
        <ecNumber evidence="3">3.4.22.50</ecNumber>
    </recommendedName>
    <alternativeName>
        <fullName evidence="12">Cysteine proteinase</fullName>
    </alternativeName>
</protein>
<evidence type="ECO:0000256" key="2">
    <source>
        <dbReference type="ARBA" id="ARBA00008455"/>
    </source>
</evidence>
<dbReference type="PROSITE" id="PS00639">
    <property type="entry name" value="THIOL_PROTEASE_HIS"/>
    <property type="match status" value="1"/>
</dbReference>
<dbReference type="SMART" id="SM00848">
    <property type="entry name" value="Inhibitor_I29"/>
    <property type="match status" value="1"/>
</dbReference>
<feature type="transmembrane region" description="Helical" evidence="14">
    <location>
        <begin position="21"/>
        <end position="44"/>
    </location>
</feature>
<dbReference type="InterPro" id="IPR025660">
    <property type="entry name" value="Pept_his_AS"/>
</dbReference>
<dbReference type="InterPro" id="IPR013201">
    <property type="entry name" value="Prot_inhib_I29"/>
</dbReference>
<keyword evidence="10" id="KW-1015">Disulfide bond</keyword>
<name>A0A0A7KR14_9ABAC</name>
<dbReference type="GO" id="GO:0006508">
    <property type="term" value="P:proteolysis"/>
    <property type="evidence" value="ECO:0007669"/>
    <property type="project" value="UniProtKB-KW"/>
</dbReference>
<dbReference type="PROSITE" id="PS00640">
    <property type="entry name" value="THIOL_PROTEASE_ASN"/>
    <property type="match status" value="1"/>
</dbReference>
<dbReference type="InterPro" id="IPR013128">
    <property type="entry name" value="Peptidase_C1A"/>
</dbReference>
<keyword evidence="14" id="KW-0812">Transmembrane</keyword>
<keyword evidence="9" id="KW-0865">Zymogen</keyword>
<dbReference type="KEGG" id="vg:22619611"/>
<evidence type="ECO:0000256" key="8">
    <source>
        <dbReference type="ARBA" id="ARBA00022807"/>
    </source>
</evidence>
<evidence type="ECO:0000256" key="13">
    <source>
        <dbReference type="ARBA" id="ARBA00053505"/>
    </source>
</evidence>
<dbReference type="FunFam" id="3.90.70.10:FF:000103">
    <property type="entry name" value="Hypothetical LOC496748"/>
    <property type="match status" value="1"/>
</dbReference>
<evidence type="ECO:0000256" key="10">
    <source>
        <dbReference type="ARBA" id="ARBA00023157"/>
    </source>
</evidence>
<evidence type="ECO:0000313" key="18">
    <source>
        <dbReference type="Proteomes" id="UP000202327"/>
    </source>
</evidence>
<dbReference type="GO" id="GO:0008234">
    <property type="term" value="F:cysteine-type peptidase activity"/>
    <property type="evidence" value="ECO:0007669"/>
    <property type="project" value="UniProtKB-KW"/>
</dbReference>
<evidence type="ECO:0000256" key="1">
    <source>
        <dbReference type="ARBA" id="ARBA00000656"/>
    </source>
</evidence>
<reference evidence="17 18" key="1">
    <citation type="journal article" date="2015" name="Virus Genes">
        <title>The genome sequence of Agrotis segetum nucleopolyhedrovirus B (AgseNPV-B) reveals a new baculovirus species within the Agrotis baculovirus complex.</title>
        <authorList>
            <person name="Wennmann J.T."/>
            <person name="Gueli Alletti G."/>
            <person name="Jehle J.A."/>
        </authorList>
    </citation>
    <scope>NUCLEOTIDE SEQUENCE [LARGE SCALE GENOMIC DNA]</scope>
    <source>
        <strain evidence="17">English</strain>
    </source>
</reference>
<dbReference type="InterPro" id="IPR025661">
    <property type="entry name" value="Pept_asp_AS"/>
</dbReference>
<evidence type="ECO:0000256" key="7">
    <source>
        <dbReference type="ARBA" id="ARBA00022801"/>
    </source>
</evidence>
<dbReference type="SMART" id="SM00645">
    <property type="entry name" value="Pept_C1"/>
    <property type="match status" value="1"/>
</dbReference>
<keyword evidence="14" id="KW-0472">Membrane</keyword>
<dbReference type="EMBL" id="KM102981">
    <property type="protein sequence ID" value="AIZ48579.1"/>
    <property type="molecule type" value="Genomic_DNA"/>
</dbReference>
<dbReference type="Pfam" id="PF00112">
    <property type="entry name" value="Peptidase_C1"/>
    <property type="match status" value="1"/>
</dbReference>
<comment type="function">
    <text evidence="13">Cysteine protease that plays an essential role in host liquefaction to facilitate horizontal transmission of the virus. May participate in the degradation of foreign protein expressed by the baculovirus system.</text>
</comment>
<dbReference type="Proteomes" id="UP000202327">
    <property type="component" value="Segment"/>
</dbReference>
<dbReference type="SUPFAM" id="SSF54001">
    <property type="entry name" value="Cysteine proteinases"/>
    <property type="match status" value="1"/>
</dbReference>
<evidence type="ECO:0000259" key="16">
    <source>
        <dbReference type="SMART" id="SM00848"/>
    </source>
</evidence>
<keyword evidence="6" id="KW-0732">Signal</keyword>
<keyword evidence="7" id="KW-0378">Hydrolase</keyword>
<feature type="domain" description="Cathepsin propeptide inhibitor" evidence="16">
    <location>
        <begin position="84"/>
        <end position="140"/>
    </location>
</feature>
<feature type="domain" description="Peptidase C1A papain C-terminal" evidence="15">
    <location>
        <begin position="171"/>
        <end position="380"/>
    </location>
</feature>
<dbReference type="PRINTS" id="PR00705">
    <property type="entry name" value="PAPAIN"/>
</dbReference>
<dbReference type="PANTHER" id="PTHR12411">
    <property type="entry name" value="CYSTEINE PROTEASE FAMILY C1-RELATED"/>
    <property type="match status" value="1"/>
</dbReference>
<evidence type="ECO:0000256" key="14">
    <source>
        <dbReference type="SAM" id="Phobius"/>
    </source>
</evidence>
<sequence length="382" mass="43666">MIHHFLLFQRLKQLHFVAQYLLRYMYLVFNYPVVSINCLLNIIMNKSLLLLLFVSAVLTRENDATHTSTLKPTLYNINSAPLYFEKFMSQYNKHYKNEDEKKYRYNIFRHNIESINQKNSRNDSAVYKINRFADMTKNEVVIRHTGLASGGELGLNFCETIVVDGPGQRQRPTTFDWRNLNKVTSVKDQGMCGACWAFAGLGALESQYAIKYDRLIDLSEQQLVDCDKVDMGCDGGLIHTAYEEIMRMGGVEQDFDYPYRAQRQPCALKPHKFAAGVRSCYRYMLLNEERLEDLLRHVGPIAIAVDAVDLTDYYGGIVSFCENNGLNHAVLLVGYGVENNVPYWILKNSWGSDYGENGYVRVRRGVNSCGMINELASSAQVA</sequence>
<dbReference type="InterPro" id="IPR000169">
    <property type="entry name" value="Pept_cys_AS"/>
</dbReference>
<dbReference type="CDD" id="cd02248">
    <property type="entry name" value="Peptidase_C1A"/>
    <property type="match status" value="1"/>
</dbReference>
<dbReference type="Gene3D" id="3.90.70.10">
    <property type="entry name" value="Cysteine proteinases"/>
    <property type="match status" value="1"/>
</dbReference>
<dbReference type="Pfam" id="PF08246">
    <property type="entry name" value="Inhibitor_I29"/>
    <property type="match status" value="1"/>
</dbReference>
<dbReference type="PROSITE" id="PS00139">
    <property type="entry name" value="THIOL_PROTEASE_CYS"/>
    <property type="match status" value="1"/>
</dbReference>
<dbReference type="GeneID" id="22619611"/>
<evidence type="ECO:0000256" key="11">
    <source>
        <dbReference type="ARBA" id="ARBA00023180"/>
    </source>
</evidence>